<keyword evidence="7 13" id="KW-0812">Transmembrane</keyword>
<evidence type="ECO:0000256" key="3">
    <source>
        <dbReference type="ARBA" id="ARBA00006739"/>
    </source>
</evidence>
<keyword evidence="9" id="KW-0735">Signal-anchor</keyword>
<evidence type="ECO:0000313" key="16">
    <source>
        <dbReference type="Proteomes" id="UP000078348"/>
    </source>
</evidence>
<evidence type="ECO:0000313" key="15">
    <source>
        <dbReference type="EMBL" id="OAO12062.1"/>
    </source>
</evidence>
<sequence length="320" mass="36541">MEVLYIVLALILLLVLAVGTLWLLSPILKSNAHTKCDIHASETVFFNPITNKEDPFPSLDDDATLALSVIVPAYNEEKRLPKMLDECIAYLMQRESEHPDFTWEIIIVDDGSKDRTKEIGWEYAKRYNNPNIRVLVEYHNRGKGGAIRMGIRSCRGRYILMADADGATTFSEIEKLEEALNSGYDVAVGSRNHIKKNAVAQRAWYRNVLMYGFNFLVVVLSGVRGISDTQCGFKLFTRRASRSIFSSLHLERWAFDVEVLYIASRLGYSIAELPVRWMEIEGSKVNIVLATISMFRDMVATRLAYVLHIWTLPKEDKKHM</sequence>
<dbReference type="GO" id="GO:0006487">
    <property type="term" value="P:protein N-linked glycosylation"/>
    <property type="evidence" value="ECO:0007669"/>
    <property type="project" value="TreeGrafter"/>
</dbReference>
<dbReference type="AlphaFoldDB" id="A0A196S7L0"/>
<evidence type="ECO:0000256" key="6">
    <source>
        <dbReference type="ARBA" id="ARBA00022679"/>
    </source>
</evidence>
<dbReference type="GO" id="GO:0005789">
    <property type="term" value="C:endoplasmic reticulum membrane"/>
    <property type="evidence" value="ECO:0007669"/>
    <property type="project" value="UniProtKB-SubCell"/>
</dbReference>
<dbReference type="Gene3D" id="3.90.550.10">
    <property type="entry name" value="Spore Coat Polysaccharide Biosynthesis Protein SpsA, Chain A"/>
    <property type="match status" value="1"/>
</dbReference>
<evidence type="ECO:0000256" key="12">
    <source>
        <dbReference type="ARBA" id="ARBA00045097"/>
    </source>
</evidence>
<protein>
    <recommendedName>
        <fullName evidence="4">dolichyl-phosphate beta-glucosyltransferase</fullName>
        <ecNumber evidence="4">2.4.1.117</ecNumber>
    </recommendedName>
</protein>
<keyword evidence="10 13" id="KW-1133">Transmembrane helix</keyword>
<dbReference type="PANTHER" id="PTHR10859">
    <property type="entry name" value="GLYCOSYL TRANSFERASE"/>
    <property type="match status" value="1"/>
</dbReference>
<feature type="domain" description="Glycosyltransferase 2-like" evidence="14">
    <location>
        <begin position="68"/>
        <end position="241"/>
    </location>
</feature>
<accession>A0A196S7L0</accession>
<name>A0A196S7L0_BLAHN</name>
<dbReference type="EMBL" id="LXWW01000566">
    <property type="protein sequence ID" value="OAO12062.1"/>
    <property type="molecule type" value="Genomic_DNA"/>
</dbReference>
<evidence type="ECO:0000256" key="4">
    <source>
        <dbReference type="ARBA" id="ARBA00012583"/>
    </source>
</evidence>
<gene>
    <name evidence="15" type="ORF">AV274_6276</name>
</gene>
<reference evidence="15 16" key="1">
    <citation type="submission" date="2016-05" db="EMBL/GenBank/DDBJ databases">
        <title>Nuclear genome of Blastocystis sp. subtype 1 NandII.</title>
        <authorList>
            <person name="Gentekaki E."/>
            <person name="Curtis B."/>
            <person name="Stairs C."/>
            <person name="Eme L."/>
            <person name="Herman E."/>
            <person name="Klimes V."/>
            <person name="Arias M.C."/>
            <person name="Elias M."/>
            <person name="Hilliou F."/>
            <person name="Klute M."/>
            <person name="Malik S.-B."/>
            <person name="Pightling A."/>
            <person name="Rachubinski R."/>
            <person name="Salas D."/>
            <person name="Schlacht A."/>
            <person name="Suga H."/>
            <person name="Archibald J."/>
            <person name="Ball S.G."/>
            <person name="Clark G."/>
            <person name="Dacks J."/>
            <person name="Van Der Giezen M."/>
            <person name="Tsaousis A."/>
            <person name="Roger A."/>
        </authorList>
    </citation>
    <scope>NUCLEOTIDE SEQUENCE [LARGE SCALE GENOMIC DNA]</scope>
    <source>
        <strain evidence="16">ATCC 50177 / NandII</strain>
    </source>
</reference>
<comment type="catalytic activity">
    <reaction evidence="12">
        <text>a di-trans,poly-cis-dolichyl phosphate + UDP-alpha-D-glucose = a di-trans,poly-cis-dolichyl beta-D-glucosyl phosphate + UDP</text>
        <dbReference type="Rhea" id="RHEA:15401"/>
        <dbReference type="Rhea" id="RHEA-COMP:19498"/>
        <dbReference type="Rhea" id="RHEA-COMP:19502"/>
        <dbReference type="ChEBI" id="CHEBI:57525"/>
        <dbReference type="ChEBI" id="CHEBI:57683"/>
        <dbReference type="ChEBI" id="CHEBI:58223"/>
        <dbReference type="ChEBI" id="CHEBI:58885"/>
        <dbReference type="EC" id="2.4.1.117"/>
    </reaction>
    <physiologicalReaction direction="left-to-right" evidence="12">
        <dbReference type="Rhea" id="RHEA:15402"/>
    </physiologicalReaction>
</comment>
<dbReference type="InterPro" id="IPR001173">
    <property type="entry name" value="Glyco_trans_2-like"/>
</dbReference>
<dbReference type="STRING" id="478820.A0A196S7L0"/>
<evidence type="ECO:0000256" key="2">
    <source>
        <dbReference type="ARBA" id="ARBA00004922"/>
    </source>
</evidence>
<proteinExistence type="inferred from homology"/>
<evidence type="ECO:0000259" key="14">
    <source>
        <dbReference type="Pfam" id="PF00535"/>
    </source>
</evidence>
<feature type="transmembrane region" description="Helical" evidence="13">
    <location>
        <begin position="204"/>
        <end position="223"/>
    </location>
</feature>
<keyword evidence="6 15" id="KW-0808">Transferase</keyword>
<organism evidence="15 16">
    <name type="scientific">Blastocystis sp. subtype 1 (strain ATCC 50177 / NandII)</name>
    <dbReference type="NCBI Taxonomy" id="478820"/>
    <lineage>
        <taxon>Eukaryota</taxon>
        <taxon>Sar</taxon>
        <taxon>Stramenopiles</taxon>
        <taxon>Bigyra</taxon>
        <taxon>Opalozoa</taxon>
        <taxon>Opalinata</taxon>
        <taxon>Blastocystidae</taxon>
        <taxon>Blastocystis</taxon>
    </lineage>
</organism>
<evidence type="ECO:0000256" key="8">
    <source>
        <dbReference type="ARBA" id="ARBA00022824"/>
    </source>
</evidence>
<comment type="pathway">
    <text evidence="2">Protein modification; protein glycosylation.</text>
</comment>
<feature type="transmembrane region" description="Helical" evidence="13">
    <location>
        <begin position="6"/>
        <end position="25"/>
    </location>
</feature>
<comment type="subcellular location">
    <subcellularLocation>
        <location evidence="1">Endoplasmic reticulum membrane</location>
        <topology evidence="1">Single-pass membrane protein</topology>
    </subcellularLocation>
</comment>
<keyword evidence="5" id="KW-0328">Glycosyltransferase</keyword>
<evidence type="ECO:0000256" key="13">
    <source>
        <dbReference type="SAM" id="Phobius"/>
    </source>
</evidence>
<keyword evidence="8" id="KW-0256">Endoplasmic reticulum</keyword>
<keyword evidence="11 13" id="KW-0472">Membrane</keyword>
<dbReference type="CDD" id="cd04188">
    <property type="entry name" value="DPG_synthase"/>
    <property type="match status" value="1"/>
</dbReference>
<dbReference type="PANTHER" id="PTHR10859:SF91">
    <property type="entry name" value="DOLICHYL-PHOSPHATE BETA-GLUCOSYLTRANSFERASE"/>
    <property type="match status" value="1"/>
</dbReference>
<dbReference type="EC" id="2.4.1.117" evidence="4"/>
<dbReference type="OrthoDB" id="3784at2759"/>
<evidence type="ECO:0000256" key="7">
    <source>
        <dbReference type="ARBA" id="ARBA00022692"/>
    </source>
</evidence>
<evidence type="ECO:0000256" key="9">
    <source>
        <dbReference type="ARBA" id="ARBA00022968"/>
    </source>
</evidence>
<comment type="caution">
    <text evidence="15">The sequence shown here is derived from an EMBL/GenBank/DDBJ whole genome shotgun (WGS) entry which is preliminary data.</text>
</comment>
<keyword evidence="16" id="KW-1185">Reference proteome</keyword>
<evidence type="ECO:0000256" key="5">
    <source>
        <dbReference type="ARBA" id="ARBA00022676"/>
    </source>
</evidence>
<dbReference type="Pfam" id="PF00535">
    <property type="entry name" value="Glycos_transf_2"/>
    <property type="match status" value="1"/>
</dbReference>
<dbReference type="InterPro" id="IPR029044">
    <property type="entry name" value="Nucleotide-diphossugar_trans"/>
</dbReference>
<evidence type="ECO:0000256" key="1">
    <source>
        <dbReference type="ARBA" id="ARBA00004389"/>
    </source>
</evidence>
<dbReference type="GO" id="GO:0004581">
    <property type="term" value="F:dolichyl-phosphate beta-glucosyltransferase activity"/>
    <property type="evidence" value="ECO:0007669"/>
    <property type="project" value="UniProtKB-EC"/>
</dbReference>
<dbReference type="InterPro" id="IPR035518">
    <property type="entry name" value="DPG_synthase"/>
</dbReference>
<dbReference type="SUPFAM" id="SSF53448">
    <property type="entry name" value="Nucleotide-diphospho-sugar transferases"/>
    <property type="match status" value="1"/>
</dbReference>
<comment type="similarity">
    <text evidence="3">Belongs to the glycosyltransferase 2 family.</text>
</comment>
<dbReference type="Proteomes" id="UP000078348">
    <property type="component" value="Unassembled WGS sequence"/>
</dbReference>
<evidence type="ECO:0000256" key="10">
    <source>
        <dbReference type="ARBA" id="ARBA00022989"/>
    </source>
</evidence>
<evidence type="ECO:0000256" key="11">
    <source>
        <dbReference type="ARBA" id="ARBA00023136"/>
    </source>
</evidence>